<keyword evidence="1" id="KW-0472">Membrane</keyword>
<proteinExistence type="predicted"/>
<evidence type="ECO:0000313" key="4">
    <source>
        <dbReference type="Proteomes" id="UP000255024"/>
    </source>
</evidence>
<dbReference type="InterPro" id="IPR038142">
    <property type="entry name" value="Cytochrome_P460_sp"/>
</dbReference>
<dbReference type="Gene3D" id="3.50.70.20">
    <property type="entry name" value="Cytochrome P460"/>
    <property type="match status" value="1"/>
</dbReference>
<dbReference type="Pfam" id="PF14376">
    <property type="entry name" value="Haem_bd"/>
    <property type="match status" value="1"/>
</dbReference>
<keyword evidence="1" id="KW-0812">Transmembrane</keyword>
<dbReference type="Pfam" id="PF16694">
    <property type="entry name" value="Cytochrome_P460"/>
    <property type="match status" value="1"/>
</dbReference>
<keyword evidence="4" id="KW-1185">Reference proteome</keyword>
<evidence type="ECO:0000256" key="1">
    <source>
        <dbReference type="SAM" id="Phobius"/>
    </source>
</evidence>
<dbReference type="EMBL" id="UGQL01000002">
    <property type="protein sequence ID" value="STZ69288.1"/>
    <property type="molecule type" value="Genomic_DNA"/>
</dbReference>
<accession>A0A378U232</accession>
<reference evidence="3 4" key="1">
    <citation type="submission" date="2018-06" db="EMBL/GenBank/DDBJ databases">
        <authorList>
            <consortium name="Pathogen Informatics"/>
            <person name="Doyle S."/>
        </authorList>
    </citation>
    <scope>NUCLEOTIDE SEQUENCE [LARGE SCALE GENOMIC DNA]</scope>
    <source>
        <strain evidence="3 4">NCTC11179</strain>
    </source>
</reference>
<dbReference type="Proteomes" id="UP000255024">
    <property type="component" value="Unassembled WGS sequence"/>
</dbReference>
<name>A0A378U232_MYROD</name>
<evidence type="ECO:0000313" key="3">
    <source>
        <dbReference type="EMBL" id="STZ69288.1"/>
    </source>
</evidence>
<dbReference type="AlphaFoldDB" id="A0A378U232"/>
<dbReference type="CDD" id="cd20753">
    <property type="entry name" value="cyt_P460_Mc-like"/>
    <property type="match status" value="1"/>
</dbReference>
<sequence length="312" mass="36565">MKENYVILFFAVFLLVLLYIMGPDEPPYKPIDTLSGVPEEIQDILQKSCFDCHSSQTTLRWYDKIFPLKNVVYGHIIKGKQAMDFSKWEELDTNQQNAKLFYSVNKILAKEMPLSSYQWIHPEIKVTEQEIKLLKDYLLRRTTPVPTDMIQKNKTQEEELNKEEENQVIGEIQSTVNRIAYPADYRNWTVISMSDRFDNGTMRIIYGNDKAVEAIRNQKTDPWPDGTILAKAAWKQQVNEDGSISMGEFVQVEFMLKDAHKYKYTAGWGWARWKGPQLKPYGETKAFVMECMNCHKPQKERDYVFTKPFDLK</sequence>
<feature type="domain" description="Haem-binding" evidence="2">
    <location>
        <begin position="10"/>
        <end position="140"/>
    </location>
</feature>
<dbReference type="InterPro" id="IPR025992">
    <property type="entry name" value="Haem-bd"/>
</dbReference>
<evidence type="ECO:0000259" key="2">
    <source>
        <dbReference type="SMART" id="SM01235"/>
    </source>
</evidence>
<feature type="transmembrane region" description="Helical" evidence="1">
    <location>
        <begin position="5"/>
        <end position="22"/>
    </location>
</feature>
<protein>
    <recommendedName>
        <fullName evidence="2">Haem-binding domain-containing protein</fullName>
    </recommendedName>
</protein>
<gene>
    <name evidence="3" type="ORF">NCTC11179_02794</name>
</gene>
<dbReference type="InterPro" id="IPR032033">
    <property type="entry name" value="Cytochrome_P460"/>
</dbReference>
<keyword evidence="1" id="KW-1133">Transmembrane helix</keyword>
<organism evidence="3 4">
    <name type="scientific">Myroides odoratus</name>
    <name type="common">Flavobacterium odoratum</name>
    <dbReference type="NCBI Taxonomy" id="256"/>
    <lineage>
        <taxon>Bacteria</taxon>
        <taxon>Pseudomonadati</taxon>
        <taxon>Bacteroidota</taxon>
        <taxon>Flavobacteriia</taxon>
        <taxon>Flavobacteriales</taxon>
        <taxon>Flavobacteriaceae</taxon>
        <taxon>Myroides</taxon>
    </lineage>
</organism>
<dbReference type="RefSeq" id="WP_115092066.1">
    <property type="nucleotide sequence ID" value="NZ_CP068107.1"/>
</dbReference>
<dbReference type="SMART" id="SM01235">
    <property type="entry name" value="Haem_bd"/>
    <property type="match status" value="1"/>
</dbReference>